<keyword evidence="3" id="KW-1185">Reference proteome</keyword>
<protein>
    <submittedName>
        <fullName evidence="2">Uncharacterized protein</fullName>
    </submittedName>
</protein>
<dbReference type="EMBL" id="JAHRIQ010004206">
    <property type="protein sequence ID" value="MEQ2222741.1"/>
    <property type="molecule type" value="Genomic_DNA"/>
</dbReference>
<dbReference type="Proteomes" id="UP001482620">
    <property type="component" value="Unassembled WGS sequence"/>
</dbReference>
<evidence type="ECO:0000313" key="2">
    <source>
        <dbReference type="EMBL" id="MEQ2222741.1"/>
    </source>
</evidence>
<name>A0ABV0SSF3_9TELE</name>
<accession>A0ABV0SSF3</accession>
<organism evidence="2 3">
    <name type="scientific">Ilyodon furcidens</name>
    <name type="common">goldbreast splitfin</name>
    <dbReference type="NCBI Taxonomy" id="33524"/>
    <lineage>
        <taxon>Eukaryota</taxon>
        <taxon>Metazoa</taxon>
        <taxon>Chordata</taxon>
        <taxon>Craniata</taxon>
        <taxon>Vertebrata</taxon>
        <taxon>Euteleostomi</taxon>
        <taxon>Actinopterygii</taxon>
        <taxon>Neopterygii</taxon>
        <taxon>Teleostei</taxon>
        <taxon>Neoteleostei</taxon>
        <taxon>Acanthomorphata</taxon>
        <taxon>Ovalentaria</taxon>
        <taxon>Atherinomorphae</taxon>
        <taxon>Cyprinodontiformes</taxon>
        <taxon>Goodeidae</taxon>
        <taxon>Ilyodon</taxon>
    </lineage>
</organism>
<feature type="compositionally biased region" description="Low complexity" evidence="1">
    <location>
        <begin position="55"/>
        <end position="71"/>
    </location>
</feature>
<gene>
    <name evidence="2" type="ORF">ILYODFUR_029508</name>
</gene>
<proteinExistence type="predicted"/>
<evidence type="ECO:0000256" key="1">
    <source>
        <dbReference type="SAM" id="MobiDB-lite"/>
    </source>
</evidence>
<feature type="region of interest" description="Disordered" evidence="1">
    <location>
        <begin position="39"/>
        <end position="77"/>
    </location>
</feature>
<reference evidence="2 3" key="1">
    <citation type="submission" date="2021-06" db="EMBL/GenBank/DDBJ databases">
        <authorList>
            <person name="Palmer J.M."/>
        </authorList>
    </citation>
    <scope>NUCLEOTIDE SEQUENCE [LARGE SCALE GENOMIC DNA]</scope>
    <source>
        <strain evidence="3">if_2019</strain>
        <tissue evidence="2">Muscle</tissue>
    </source>
</reference>
<evidence type="ECO:0000313" key="3">
    <source>
        <dbReference type="Proteomes" id="UP001482620"/>
    </source>
</evidence>
<sequence>MRSTTDRWSIQGEVVERVDSIKFLDIHIFSDLSWTENSSTLNKTGTSCKYRRSRQSPSSQKPKSSPSCSQKSHPHPMSAVSTCSVLLLLHFGQYFYAIL</sequence>
<comment type="caution">
    <text evidence="2">The sequence shown here is derived from an EMBL/GenBank/DDBJ whole genome shotgun (WGS) entry which is preliminary data.</text>
</comment>